<comment type="caution">
    <text evidence="1">The sequence shown here is derived from an EMBL/GenBank/DDBJ whole genome shotgun (WGS) entry which is preliminary data.</text>
</comment>
<dbReference type="EMBL" id="SRYA01000013">
    <property type="protein sequence ID" value="TGY96789.1"/>
    <property type="molecule type" value="Genomic_DNA"/>
</dbReference>
<keyword evidence="2" id="KW-1185">Reference proteome</keyword>
<accession>A0AC61RYU1</accession>
<evidence type="ECO:0000313" key="2">
    <source>
        <dbReference type="Proteomes" id="UP000304953"/>
    </source>
</evidence>
<evidence type="ECO:0000313" key="1">
    <source>
        <dbReference type="EMBL" id="TGY96789.1"/>
    </source>
</evidence>
<reference evidence="1" key="1">
    <citation type="submission" date="2019-04" db="EMBL/GenBank/DDBJ databases">
        <title>Microbes associate with the intestines of laboratory mice.</title>
        <authorList>
            <person name="Navarre W."/>
            <person name="Wong E."/>
            <person name="Huang K."/>
            <person name="Tropini C."/>
            <person name="Ng K."/>
            <person name="Yu B."/>
        </authorList>
    </citation>
    <scope>NUCLEOTIDE SEQUENCE</scope>
    <source>
        <strain evidence="1">NM01_1-7b</strain>
    </source>
</reference>
<name>A0AC61RYU1_9FIRM</name>
<proteinExistence type="predicted"/>
<protein>
    <submittedName>
        <fullName evidence="1">Uncharacterized protein</fullName>
    </submittedName>
</protein>
<sequence length="565" mass="62777">MTWDFYASYDQGCANIRLTYMTENSGIKEVYLPKFTDKEATYQNILELLELPEDARTQDFAGFRLTYSDDYHNESTMIGDCAYIYAEAKYKNCQAAWNARYLDADGKEISKVINQSYLEGTKVRDALAELEEPETENGLEFAGWVLTNSGMDDTFTQPMTSLDVVAVYQGKTTADASYTYRGEDGKITCGSRMMLLDGENLTDTQIQGEASEAFKAAEHFPGLILSEWTCSMEINQERYKKVQFQALYSNCVVILKYPDDVCQYVVVDKNSEFLLPEENDKYKDILWEGYQKGEAVVITEDREFLASEYKRKDGATEEPAGEKLPEEEIAKILTEIESAPAGSRIKIDMKKATVVPKEVLAAIQGKPLDIVLDMGEYSWSIGGTEVLATELKDIDLEVKIGTNAVPSSLVSSIAEGKPVTQLSLTHNGEFGFRADLTLNLGSENSGGTGNLYYYDSSGKLIFRNAGQIGADGTASLSFSHASDYVIVIDPKAETEEKEEDKEVSETKNPEGEQEKNTDMNTTKNTTKVPDNDTISIRKNQNSITADSGETGKNDTNQRKSPKTGE</sequence>
<dbReference type="Proteomes" id="UP000304953">
    <property type="component" value="Unassembled WGS sequence"/>
</dbReference>
<organism evidence="1 2">
    <name type="scientific">Petralouisia muris</name>
    <dbReference type="NCBI Taxonomy" id="3032872"/>
    <lineage>
        <taxon>Bacteria</taxon>
        <taxon>Bacillati</taxon>
        <taxon>Bacillota</taxon>
        <taxon>Clostridia</taxon>
        <taxon>Lachnospirales</taxon>
        <taxon>Lachnospiraceae</taxon>
        <taxon>Petralouisia</taxon>
    </lineage>
</organism>
<gene>
    <name evidence="1" type="ORF">E5329_08500</name>
</gene>